<evidence type="ECO:0000259" key="5">
    <source>
        <dbReference type="Pfam" id="PF01975"/>
    </source>
</evidence>
<dbReference type="Pfam" id="PF01975">
    <property type="entry name" value="SurE"/>
    <property type="match status" value="1"/>
</dbReference>
<gene>
    <name evidence="6" type="ORF">PUMCH_002160</name>
</gene>
<dbReference type="GeneID" id="88173225"/>
<dbReference type="KEGG" id="asau:88173225"/>
<name>A0AAX4H8F0_9ASCO</name>
<dbReference type="GO" id="GO:0046872">
    <property type="term" value="F:metal ion binding"/>
    <property type="evidence" value="ECO:0007669"/>
    <property type="project" value="UniProtKB-KW"/>
</dbReference>
<keyword evidence="2" id="KW-0479">Metal-binding</keyword>
<dbReference type="RefSeq" id="XP_062877248.1">
    <property type="nucleotide sequence ID" value="XM_063021178.1"/>
</dbReference>
<organism evidence="6 7">
    <name type="scientific">Australozyma saopauloensis</name>
    <dbReference type="NCBI Taxonomy" id="291208"/>
    <lineage>
        <taxon>Eukaryota</taxon>
        <taxon>Fungi</taxon>
        <taxon>Dikarya</taxon>
        <taxon>Ascomycota</taxon>
        <taxon>Saccharomycotina</taxon>
        <taxon>Pichiomycetes</taxon>
        <taxon>Metschnikowiaceae</taxon>
        <taxon>Australozyma</taxon>
    </lineage>
</organism>
<feature type="signal peptide" evidence="4">
    <location>
        <begin position="1"/>
        <end position="18"/>
    </location>
</feature>
<reference evidence="6 7" key="1">
    <citation type="submission" date="2023-10" db="EMBL/GenBank/DDBJ databases">
        <title>Draft Genome Sequence of Candida saopaulonensis from a very Premature Infant with Sepsis.</title>
        <authorList>
            <person name="Ning Y."/>
            <person name="Dai R."/>
            <person name="Xiao M."/>
            <person name="Xu Y."/>
            <person name="Yan Q."/>
            <person name="Zhang L."/>
        </authorList>
    </citation>
    <scope>NUCLEOTIDE SEQUENCE [LARGE SCALE GENOMIC DNA]</scope>
    <source>
        <strain evidence="6 7">19XY460</strain>
    </source>
</reference>
<dbReference type="PANTHER" id="PTHR30457:SF0">
    <property type="entry name" value="PHOSPHATASE, PUTATIVE (AFU_ORTHOLOGUE AFUA_4G01070)-RELATED"/>
    <property type="match status" value="1"/>
</dbReference>
<protein>
    <recommendedName>
        <fullName evidence="5">Survival protein SurE-like phosphatase/nucleotidase domain-containing protein</fullName>
    </recommendedName>
</protein>
<dbReference type="PANTHER" id="PTHR30457">
    <property type="entry name" value="5'-NUCLEOTIDASE SURE"/>
    <property type="match status" value="1"/>
</dbReference>
<dbReference type="SUPFAM" id="SSF64167">
    <property type="entry name" value="SurE-like"/>
    <property type="match status" value="1"/>
</dbReference>
<sequence>MKFSSIVCALTAAVSVIAAPVSSGSNNTNKTILLTNDDGWASTNIRATYKNLKNAGYEVIMVAPVSQRSGFGGQFLLPTTKNLTTGGEFNYPPAGSPSWDHEKDDMNIWYFNGTPSSCVAFALNYIMPKYYNNKTVDLVVSGPNEGTNMSPGLYTLSGTMGATYSAVNRGIPAIAFSGSNSNNSFYKDDVSKENDKTFTPNILAKKVVQLVDALFASYHNHPNMLPVTTGLNVNFGPVGADCMDPEYVFTRLDGPDSMTPSLAMNQTTGLPVWSFGYYPATFTCVFGDCDLPSEAWLITEKTCKASVSLFSIDYDADYKQASRVQSYLAPVLN</sequence>
<dbReference type="GO" id="GO:0008252">
    <property type="term" value="F:nucleotidase activity"/>
    <property type="evidence" value="ECO:0007669"/>
    <property type="project" value="InterPro"/>
</dbReference>
<dbReference type="InterPro" id="IPR002828">
    <property type="entry name" value="SurE-like_Pase/nucleotidase"/>
</dbReference>
<evidence type="ECO:0000256" key="3">
    <source>
        <dbReference type="ARBA" id="ARBA00022801"/>
    </source>
</evidence>
<proteinExistence type="inferred from homology"/>
<dbReference type="NCBIfam" id="TIGR00087">
    <property type="entry name" value="surE"/>
    <property type="match status" value="1"/>
</dbReference>
<evidence type="ECO:0000256" key="2">
    <source>
        <dbReference type="ARBA" id="ARBA00022723"/>
    </source>
</evidence>
<keyword evidence="7" id="KW-1185">Reference proteome</keyword>
<keyword evidence="3" id="KW-0378">Hydrolase</keyword>
<dbReference type="AlphaFoldDB" id="A0AAX4H8F0"/>
<evidence type="ECO:0000313" key="7">
    <source>
        <dbReference type="Proteomes" id="UP001338582"/>
    </source>
</evidence>
<feature type="chain" id="PRO_5043813962" description="Survival protein SurE-like phosphatase/nucleotidase domain-containing protein" evidence="4">
    <location>
        <begin position="19"/>
        <end position="333"/>
    </location>
</feature>
<dbReference type="InterPro" id="IPR036523">
    <property type="entry name" value="SurE-like_sf"/>
</dbReference>
<keyword evidence="4" id="KW-0732">Signal</keyword>
<comment type="similarity">
    <text evidence="1">Belongs to the SurE nucleotidase family.</text>
</comment>
<feature type="domain" description="Survival protein SurE-like phosphatase/nucleotidase" evidence="5">
    <location>
        <begin position="32"/>
        <end position="237"/>
    </location>
</feature>
<dbReference type="InterPro" id="IPR030048">
    <property type="entry name" value="SurE"/>
</dbReference>
<dbReference type="Gene3D" id="3.40.1210.10">
    <property type="entry name" value="Survival protein SurE-like phosphatase/nucleotidase"/>
    <property type="match status" value="1"/>
</dbReference>
<evidence type="ECO:0000313" key="6">
    <source>
        <dbReference type="EMBL" id="WPK24865.1"/>
    </source>
</evidence>
<accession>A0AAX4H8F0</accession>
<evidence type="ECO:0000256" key="1">
    <source>
        <dbReference type="ARBA" id="ARBA00011062"/>
    </source>
</evidence>
<dbReference type="Proteomes" id="UP001338582">
    <property type="component" value="Chromosome 2"/>
</dbReference>
<evidence type="ECO:0000256" key="4">
    <source>
        <dbReference type="SAM" id="SignalP"/>
    </source>
</evidence>
<dbReference type="EMBL" id="CP138895">
    <property type="protein sequence ID" value="WPK24865.1"/>
    <property type="molecule type" value="Genomic_DNA"/>
</dbReference>